<dbReference type="Pfam" id="PF01315">
    <property type="entry name" value="Ald_Xan_dh_C"/>
    <property type="match status" value="1"/>
</dbReference>
<dbReference type="PANTHER" id="PTHR11908">
    <property type="entry name" value="XANTHINE DEHYDROGENASE"/>
    <property type="match status" value="1"/>
</dbReference>
<dbReference type="EMBL" id="BAABJP010000004">
    <property type="protein sequence ID" value="GAA5149605.1"/>
    <property type="molecule type" value="Genomic_DNA"/>
</dbReference>
<dbReference type="RefSeq" id="WP_185062916.1">
    <property type="nucleotide sequence ID" value="NZ_BAABJP010000004.1"/>
</dbReference>
<evidence type="ECO:0000256" key="2">
    <source>
        <dbReference type="ARBA" id="ARBA00023002"/>
    </source>
</evidence>
<dbReference type="InterPro" id="IPR037165">
    <property type="entry name" value="AldOxase/xan_DH_Mopterin-bd_sf"/>
</dbReference>
<evidence type="ECO:0000256" key="1">
    <source>
        <dbReference type="ARBA" id="ARBA00022505"/>
    </source>
</evidence>
<keyword evidence="2" id="KW-0560">Oxidoreductase</keyword>
<accession>A0ABP9PTN3</accession>
<organism evidence="4 5">
    <name type="scientific">Pseudonocardia eucalypti</name>
    <dbReference type="NCBI Taxonomy" id="648755"/>
    <lineage>
        <taxon>Bacteria</taxon>
        <taxon>Bacillati</taxon>
        <taxon>Actinomycetota</taxon>
        <taxon>Actinomycetes</taxon>
        <taxon>Pseudonocardiales</taxon>
        <taxon>Pseudonocardiaceae</taxon>
        <taxon>Pseudonocardia</taxon>
    </lineage>
</organism>
<dbReference type="InterPro" id="IPR016208">
    <property type="entry name" value="Ald_Oxase/xanthine_DH-like"/>
</dbReference>
<reference evidence="5" key="1">
    <citation type="journal article" date="2019" name="Int. J. Syst. Evol. Microbiol.">
        <title>The Global Catalogue of Microorganisms (GCM) 10K type strain sequencing project: providing services to taxonomists for standard genome sequencing and annotation.</title>
        <authorList>
            <consortium name="The Broad Institute Genomics Platform"/>
            <consortium name="The Broad Institute Genome Sequencing Center for Infectious Disease"/>
            <person name="Wu L."/>
            <person name="Ma J."/>
        </authorList>
    </citation>
    <scope>NUCLEOTIDE SEQUENCE [LARGE SCALE GENOMIC DNA]</scope>
    <source>
        <strain evidence="5">JCM 18303</strain>
    </source>
</reference>
<comment type="caution">
    <text evidence="4">The sequence shown here is derived from an EMBL/GenBank/DDBJ whole genome shotgun (WGS) entry which is preliminary data.</text>
</comment>
<protein>
    <submittedName>
        <fullName evidence="4">Xanthine dehydrogenase family protein molybdopterin-binding subunit</fullName>
    </submittedName>
</protein>
<evidence type="ECO:0000259" key="3">
    <source>
        <dbReference type="SMART" id="SM01008"/>
    </source>
</evidence>
<evidence type="ECO:0000313" key="5">
    <source>
        <dbReference type="Proteomes" id="UP001428817"/>
    </source>
</evidence>
<feature type="domain" description="Aldehyde oxidase/xanthine dehydrogenase a/b hammerhead" evidence="3">
    <location>
        <begin position="20"/>
        <end position="134"/>
    </location>
</feature>
<dbReference type="InterPro" id="IPR046867">
    <property type="entry name" value="AldOxase/xan_DH_MoCoBD2"/>
</dbReference>
<evidence type="ECO:0000313" key="4">
    <source>
        <dbReference type="EMBL" id="GAA5149605.1"/>
    </source>
</evidence>
<dbReference type="SMART" id="SM01008">
    <property type="entry name" value="Ald_Xan_dh_C"/>
    <property type="match status" value="1"/>
</dbReference>
<dbReference type="Pfam" id="PF20256">
    <property type="entry name" value="MoCoBD_2"/>
    <property type="match status" value="1"/>
</dbReference>
<dbReference type="PANTHER" id="PTHR11908:SF132">
    <property type="entry name" value="ALDEHYDE OXIDASE 1-RELATED"/>
    <property type="match status" value="1"/>
</dbReference>
<name>A0ABP9PTN3_9PSEU</name>
<dbReference type="Pfam" id="PF02738">
    <property type="entry name" value="MoCoBD_1"/>
    <property type="match status" value="1"/>
</dbReference>
<dbReference type="Gene3D" id="3.90.1170.50">
    <property type="entry name" value="Aldehyde oxidase/xanthine dehydrogenase, a/b hammerhead"/>
    <property type="match status" value="1"/>
</dbReference>
<dbReference type="Proteomes" id="UP001428817">
    <property type="component" value="Unassembled WGS sequence"/>
</dbReference>
<dbReference type="InterPro" id="IPR008274">
    <property type="entry name" value="AldOxase/xan_DH_MoCoBD1"/>
</dbReference>
<gene>
    <name evidence="4" type="ORF">GCM10023321_13760</name>
</gene>
<keyword evidence="1" id="KW-0500">Molybdenum</keyword>
<sequence>MSSILGTRVRRVEDKGFLTRGAVYTEDVQDDRLTDALYLTLVRSPVAHGRITGIDTSAARESDRVVAVFTAADLQDVPPQPPSLPMFPPGMAQPLLAHDVVRYVGEPIAALLTSRVYDGADAAELVSVDFDPLPAVTDPARSARDEILLFPEVGTNTAFDVAAMAAAAAEAQGVQLPAPPADPFQGCEVVIRQVLHNQRVAPAPLEGRAAAATWEDDRLLLWCSSQGAQTLRPSVAAMLGIPPDQVRLITPDVGGAFGGKFFADPEHAICAWASRRLGRPVRWTETRSENLLSMHGRGQIQTITIGGRRDGTIEAYQLDVIQDAGAYPRIGSMLPALTTMMASGVYAIDPVLTSARSVVTNTGPMGAFRGAGRPEATAAIERAVDLFAAEVGMDPAAVRKMNVLAAFTEPITVATGAVYDTGDYQGALERVLEAADYAGLRAEQTRRRERGDVRQLGIGLSCYVEITGAGMEPGVFKENSTVEVHADGTVTVLTGTSPHGQGHATSFAMIVSDRLGVPIDQITLRWGDTDVVPEGAGTGGSRSLQQGGAAVLRAADELVELARIRAAGLLEVDPDDIEVDTDNARLRVAGVPDAGVTFAELAAVEELKAHTVFSAPGPTFPFGAHLAVVEVDTESGQVEVTRLVAVDDAGTILNPLIVEGQIHGGLAAGIAQALYEEIRYDEDGNPQTGTFADYSIVAATEVPSFQLVPMETPTPYNPLGAKGVGEAGTTGATPAVQNAVVDALAHLGVRHIDLPTTSQRVWRAINEARNGVQR</sequence>
<dbReference type="SUPFAM" id="SSF54665">
    <property type="entry name" value="CO dehydrogenase molybdoprotein N-domain-like"/>
    <property type="match status" value="1"/>
</dbReference>
<dbReference type="Gene3D" id="3.30.365.10">
    <property type="entry name" value="Aldehyde oxidase/xanthine dehydrogenase, molybdopterin binding domain"/>
    <property type="match status" value="4"/>
</dbReference>
<dbReference type="SUPFAM" id="SSF56003">
    <property type="entry name" value="Molybdenum cofactor-binding domain"/>
    <property type="match status" value="1"/>
</dbReference>
<proteinExistence type="predicted"/>
<dbReference type="InterPro" id="IPR036856">
    <property type="entry name" value="Ald_Oxase/Xan_DH_a/b_sf"/>
</dbReference>
<keyword evidence="5" id="KW-1185">Reference proteome</keyword>
<dbReference type="InterPro" id="IPR000674">
    <property type="entry name" value="Ald_Oxase/Xan_DH_a/b"/>
</dbReference>